<dbReference type="AlphaFoldDB" id="A0A5A7R1B8"/>
<dbReference type="InterPro" id="IPR005333">
    <property type="entry name" value="Transcription_factor_TCP"/>
</dbReference>
<dbReference type="Pfam" id="PF03634">
    <property type="entry name" value="TCP"/>
    <property type="match status" value="1"/>
</dbReference>
<comment type="subcellular location">
    <subcellularLocation>
        <location evidence="1">Nucleus</location>
    </subcellularLocation>
</comment>
<dbReference type="OrthoDB" id="1904351at2759"/>
<evidence type="ECO:0000256" key="5">
    <source>
        <dbReference type="ARBA" id="ARBA00023242"/>
    </source>
</evidence>
<dbReference type="PROSITE" id="PS51369">
    <property type="entry name" value="TCP"/>
    <property type="match status" value="1"/>
</dbReference>
<evidence type="ECO:0000313" key="8">
    <source>
        <dbReference type="EMBL" id="GER51500.1"/>
    </source>
</evidence>
<dbReference type="GO" id="GO:0003700">
    <property type="term" value="F:DNA-binding transcription factor activity"/>
    <property type="evidence" value="ECO:0007669"/>
    <property type="project" value="InterPro"/>
</dbReference>
<evidence type="ECO:0000256" key="3">
    <source>
        <dbReference type="ARBA" id="ARBA00023125"/>
    </source>
</evidence>
<keyword evidence="4" id="KW-0804">Transcription</keyword>
<feature type="compositionally biased region" description="Basic and acidic residues" evidence="6">
    <location>
        <begin position="238"/>
        <end position="248"/>
    </location>
</feature>
<sequence length="248" mass="24997">MPAACAARVFQLTRELGHRSDGETIEWLLQQAEPAVIAATGTGTIPANLASLNISARSSGATLSAPSHLRGGAAAFGGLQTVPFRGRGEDPYWERALLSGHENLLSFSGEAAKRERRPEEDLSAQMGGGYMVQSTAGSIPTTQGQTPATAFLQVMGGGSGGGGEMSGWSSGGGLHFMNFQAPAVAFLAGQPQVAGRGGGGAAANGQLSMLAAFNGFRAVSGDGGAEDGGGGGGSRNGRLVEARSNFDE</sequence>
<dbReference type="PANTHER" id="PTHR31072">
    <property type="entry name" value="TRANSCRIPTION FACTOR TCP4-RELATED"/>
    <property type="match status" value="1"/>
</dbReference>
<keyword evidence="3" id="KW-0238">DNA-binding</keyword>
<dbReference type="GO" id="GO:0043565">
    <property type="term" value="F:sequence-specific DNA binding"/>
    <property type="evidence" value="ECO:0007669"/>
    <property type="project" value="TreeGrafter"/>
</dbReference>
<dbReference type="GO" id="GO:0005634">
    <property type="term" value="C:nucleus"/>
    <property type="evidence" value="ECO:0007669"/>
    <property type="project" value="UniProtKB-SubCell"/>
</dbReference>
<dbReference type="EMBL" id="BKCP01009737">
    <property type="protein sequence ID" value="GER51500.1"/>
    <property type="molecule type" value="Genomic_DNA"/>
</dbReference>
<feature type="region of interest" description="Disordered" evidence="6">
    <location>
        <begin position="221"/>
        <end position="248"/>
    </location>
</feature>
<keyword evidence="9" id="KW-1185">Reference proteome</keyword>
<dbReference type="PANTHER" id="PTHR31072:SF218">
    <property type="entry name" value="TRANSCRIPTION FACTOR TCP11-RELATED"/>
    <property type="match status" value="1"/>
</dbReference>
<evidence type="ECO:0000256" key="6">
    <source>
        <dbReference type="SAM" id="MobiDB-lite"/>
    </source>
</evidence>
<evidence type="ECO:0000259" key="7">
    <source>
        <dbReference type="PROSITE" id="PS51369"/>
    </source>
</evidence>
<protein>
    <submittedName>
        <fullName evidence="8">TCP family transcription factor</fullName>
    </submittedName>
</protein>
<evidence type="ECO:0000313" key="9">
    <source>
        <dbReference type="Proteomes" id="UP000325081"/>
    </source>
</evidence>
<feature type="domain" description="TCP" evidence="7">
    <location>
        <begin position="1"/>
        <end position="39"/>
    </location>
</feature>
<gene>
    <name evidence="8" type="ORF">STAS_28883</name>
</gene>
<evidence type="ECO:0000256" key="1">
    <source>
        <dbReference type="ARBA" id="ARBA00004123"/>
    </source>
</evidence>
<evidence type="ECO:0000256" key="4">
    <source>
        <dbReference type="ARBA" id="ARBA00023163"/>
    </source>
</evidence>
<keyword evidence="2" id="KW-0805">Transcription regulation</keyword>
<name>A0A5A7R1B8_STRAF</name>
<feature type="compositionally biased region" description="Gly residues" evidence="6">
    <location>
        <begin position="221"/>
        <end position="235"/>
    </location>
</feature>
<proteinExistence type="predicted"/>
<evidence type="ECO:0000256" key="2">
    <source>
        <dbReference type="ARBA" id="ARBA00023015"/>
    </source>
</evidence>
<dbReference type="Proteomes" id="UP000325081">
    <property type="component" value="Unassembled WGS sequence"/>
</dbReference>
<keyword evidence="5" id="KW-0539">Nucleus</keyword>
<organism evidence="8 9">
    <name type="scientific">Striga asiatica</name>
    <name type="common">Asiatic witchweed</name>
    <name type="synonym">Buchnera asiatica</name>
    <dbReference type="NCBI Taxonomy" id="4170"/>
    <lineage>
        <taxon>Eukaryota</taxon>
        <taxon>Viridiplantae</taxon>
        <taxon>Streptophyta</taxon>
        <taxon>Embryophyta</taxon>
        <taxon>Tracheophyta</taxon>
        <taxon>Spermatophyta</taxon>
        <taxon>Magnoliopsida</taxon>
        <taxon>eudicotyledons</taxon>
        <taxon>Gunneridae</taxon>
        <taxon>Pentapetalae</taxon>
        <taxon>asterids</taxon>
        <taxon>lamiids</taxon>
        <taxon>Lamiales</taxon>
        <taxon>Orobanchaceae</taxon>
        <taxon>Buchnereae</taxon>
        <taxon>Striga</taxon>
    </lineage>
</organism>
<dbReference type="InterPro" id="IPR017887">
    <property type="entry name" value="TF_TCP_subgr"/>
</dbReference>
<accession>A0A5A7R1B8</accession>
<comment type="caution">
    <text evidence="8">The sequence shown here is derived from an EMBL/GenBank/DDBJ whole genome shotgun (WGS) entry which is preliminary data.</text>
</comment>
<reference evidence="9" key="1">
    <citation type="journal article" date="2019" name="Curr. Biol.">
        <title>Genome Sequence of Striga asiatica Provides Insight into the Evolution of Plant Parasitism.</title>
        <authorList>
            <person name="Yoshida S."/>
            <person name="Kim S."/>
            <person name="Wafula E.K."/>
            <person name="Tanskanen J."/>
            <person name="Kim Y.M."/>
            <person name="Honaas L."/>
            <person name="Yang Z."/>
            <person name="Spallek T."/>
            <person name="Conn C.E."/>
            <person name="Ichihashi Y."/>
            <person name="Cheong K."/>
            <person name="Cui S."/>
            <person name="Der J.P."/>
            <person name="Gundlach H."/>
            <person name="Jiao Y."/>
            <person name="Hori C."/>
            <person name="Ishida J.K."/>
            <person name="Kasahara H."/>
            <person name="Kiba T."/>
            <person name="Kim M.S."/>
            <person name="Koo N."/>
            <person name="Laohavisit A."/>
            <person name="Lee Y.H."/>
            <person name="Lumba S."/>
            <person name="McCourt P."/>
            <person name="Mortimer J.C."/>
            <person name="Mutuku J.M."/>
            <person name="Nomura T."/>
            <person name="Sasaki-Sekimoto Y."/>
            <person name="Seto Y."/>
            <person name="Wang Y."/>
            <person name="Wakatake T."/>
            <person name="Sakakibara H."/>
            <person name="Demura T."/>
            <person name="Yamaguchi S."/>
            <person name="Yoneyama K."/>
            <person name="Manabe R.I."/>
            <person name="Nelson D.C."/>
            <person name="Schulman A.H."/>
            <person name="Timko M.P."/>
            <person name="dePamphilis C.W."/>
            <person name="Choi D."/>
            <person name="Shirasu K."/>
        </authorList>
    </citation>
    <scope>NUCLEOTIDE SEQUENCE [LARGE SCALE GENOMIC DNA]</scope>
    <source>
        <strain evidence="9">cv. UVA1</strain>
    </source>
</reference>